<dbReference type="Gene3D" id="1.10.10.10">
    <property type="entry name" value="Winged helix-like DNA-binding domain superfamily/Winged helix DNA-binding domain"/>
    <property type="match status" value="1"/>
</dbReference>
<dbReference type="AlphaFoldDB" id="A0A212Q0N3"/>
<keyword evidence="2" id="KW-1185">Reference proteome</keyword>
<dbReference type="OrthoDB" id="2381125at2"/>
<dbReference type="SUPFAM" id="SSF46785">
    <property type="entry name" value="Winged helix' DNA-binding domain"/>
    <property type="match status" value="1"/>
</dbReference>
<reference evidence="2" key="1">
    <citation type="submission" date="2017-06" db="EMBL/GenBank/DDBJ databases">
        <authorList>
            <person name="Varghese N."/>
            <person name="Submissions S."/>
        </authorList>
    </citation>
    <scope>NUCLEOTIDE SEQUENCE [LARGE SCALE GENOMIC DNA]</scope>
    <source>
        <strain evidence="2">JAD2</strain>
    </source>
</reference>
<name>A0A212Q0N3_9CHLR</name>
<protein>
    <recommendedName>
        <fullName evidence="3">HTH iclR-type domain-containing protein</fullName>
    </recommendedName>
</protein>
<dbReference type="RefSeq" id="WP_088570138.1">
    <property type="nucleotide sequence ID" value="NZ_FYEK01000003.1"/>
</dbReference>
<proteinExistence type="predicted"/>
<gene>
    <name evidence="1" type="ORF">SAMN02746019_00023720</name>
</gene>
<dbReference type="InterPro" id="IPR036388">
    <property type="entry name" value="WH-like_DNA-bd_sf"/>
</dbReference>
<accession>A0A212Q0N3</accession>
<evidence type="ECO:0000313" key="1">
    <source>
        <dbReference type="EMBL" id="SNB52774.1"/>
    </source>
</evidence>
<organism evidence="1 2">
    <name type="scientific">Thermoflexus hugenholtzii JAD2</name>
    <dbReference type="NCBI Taxonomy" id="877466"/>
    <lineage>
        <taxon>Bacteria</taxon>
        <taxon>Bacillati</taxon>
        <taxon>Chloroflexota</taxon>
        <taxon>Thermoflexia</taxon>
        <taxon>Thermoflexales</taxon>
        <taxon>Thermoflexaceae</taxon>
        <taxon>Thermoflexus</taxon>
    </lineage>
</organism>
<evidence type="ECO:0000313" key="2">
    <source>
        <dbReference type="Proteomes" id="UP000197025"/>
    </source>
</evidence>
<dbReference type="EMBL" id="FYEK01000003">
    <property type="protein sequence ID" value="SNB52774.1"/>
    <property type="molecule type" value="Genomic_DNA"/>
</dbReference>
<sequence length="224" mass="25722">MGALTRRQREFLAAFLRLHRRWRRPLHYAVVARALRIGRATAYEMLALLERIGLVERRYESLAGPGRPRVVFRPTAHAQRILTPVWDAAAWRSARARVQQEIHTLQARMDPGALLRWLLTIPEEAPAAEGMARMAAGLMLVFRLLEQPSEEERTPPPRRALDLGALAGLSAALVALTHPPPQQIRALLAKIRWFQEQWERLDPMDRRRLSHFAAQILQEENAHE</sequence>
<dbReference type="InParanoid" id="A0A212Q0N3"/>
<evidence type="ECO:0008006" key="3">
    <source>
        <dbReference type="Google" id="ProtNLM"/>
    </source>
</evidence>
<dbReference type="InterPro" id="IPR036390">
    <property type="entry name" value="WH_DNA-bd_sf"/>
</dbReference>
<dbReference type="Proteomes" id="UP000197025">
    <property type="component" value="Unassembled WGS sequence"/>
</dbReference>